<protein>
    <recommendedName>
        <fullName evidence="2">L-2-amino-thiazoline-4-carboxylic acid hydrolase</fullName>
    </recommendedName>
</protein>
<name>A0A7C3YWR0_9BACT</name>
<evidence type="ECO:0008006" key="2">
    <source>
        <dbReference type="Google" id="ProtNLM"/>
    </source>
</evidence>
<dbReference type="Pfam" id="PF19620">
    <property type="entry name" value="DUF6125"/>
    <property type="match status" value="1"/>
</dbReference>
<evidence type="ECO:0000313" key="1">
    <source>
        <dbReference type="EMBL" id="HGF32804.1"/>
    </source>
</evidence>
<accession>A0A7C3YWR0</accession>
<comment type="caution">
    <text evidence="1">The sequence shown here is derived from an EMBL/GenBank/DDBJ whole genome shotgun (WGS) entry which is preliminary data.</text>
</comment>
<dbReference type="EMBL" id="DTMF01000007">
    <property type="protein sequence ID" value="HGF32804.1"/>
    <property type="molecule type" value="Genomic_DNA"/>
</dbReference>
<gene>
    <name evidence="1" type="ORF">ENW96_00235</name>
</gene>
<dbReference type="AlphaFoldDB" id="A0A7C3YWR0"/>
<sequence length="180" mass="21308">MELTLFEKMEAPELRRYLEFLLWHYRVVDAFWYLYVREEFNEATADRLNERVWQRVSVLGVKDIVRRFDLKERGLAGFVKALHYWPWHILVGYRIEARAEEVILSVPSCPTQEARLRRGLGEYRCKAMHQAEFDSFAREIDPRIRTECIFAPPDPHPPDLFCQWRFSLEEGGAAAQSGES</sequence>
<proteinExistence type="predicted"/>
<reference evidence="1" key="1">
    <citation type="journal article" date="2020" name="mSystems">
        <title>Genome- and Community-Level Interaction Insights into Carbon Utilization and Element Cycling Functions of Hydrothermarchaeota in Hydrothermal Sediment.</title>
        <authorList>
            <person name="Zhou Z."/>
            <person name="Liu Y."/>
            <person name="Xu W."/>
            <person name="Pan J."/>
            <person name="Luo Z.H."/>
            <person name="Li M."/>
        </authorList>
    </citation>
    <scope>NUCLEOTIDE SEQUENCE [LARGE SCALE GENOMIC DNA]</scope>
    <source>
        <strain evidence="1">SpSt-897</strain>
    </source>
</reference>
<organism evidence="1">
    <name type="scientific">Desulfobacca acetoxidans</name>
    <dbReference type="NCBI Taxonomy" id="60893"/>
    <lineage>
        <taxon>Bacteria</taxon>
        <taxon>Pseudomonadati</taxon>
        <taxon>Thermodesulfobacteriota</taxon>
        <taxon>Desulfobaccia</taxon>
        <taxon>Desulfobaccales</taxon>
        <taxon>Desulfobaccaceae</taxon>
        <taxon>Desulfobacca</taxon>
    </lineage>
</organism>